<feature type="region of interest" description="Disordered" evidence="1">
    <location>
        <begin position="311"/>
        <end position="332"/>
    </location>
</feature>
<feature type="region of interest" description="Disordered" evidence="1">
    <location>
        <begin position="187"/>
        <end position="212"/>
    </location>
</feature>
<organism evidence="2 3">
    <name type="scientific">Penicillium frequentans</name>
    <dbReference type="NCBI Taxonomy" id="3151616"/>
    <lineage>
        <taxon>Eukaryota</taxon>
        <taxon>Fungi</taxon>
        <taxon>Dikarya</taxon>
        <taxon>Ascomycota</taxon>
        <taxon>Pezizomycotina</taxon>
        <taxon>Eurotiomycetes</taxon>
        <taxon>Eurotiomycetidae</taxon>
        <taxon>Eurotiales</taxon>
        <taxon>Aspergillaceae</taxon>
        <taxon>Penicillium</taxon>
    </lineage>
</organism>
<dbReference type="Proteomes" id="UP001220324">
    <property type="component" value="Unassembled WGS sequence"/>
</dbReference>
<keyword evidence="3" id="KW-1185">Reference proteome</keyword>
<sequence length="421" mass="47429">MMSTNPSRRTAPPLYSSHSLEGMEQVVPPKMMYFTPHRSEILINKPLPGRPVPIMMLDSPTEGEYSAMYSDSDSDTESTLDESLQSPSVSSSYSRERDFPIFVRSNSDDFTNFDPTPAHDMEQPVAVPSPLDLHHPEERTDASPIDIDASSIILGTSAHYGRPVDWTRRIDSNHYFREKTWDFFPELATPSTRQTSGRKSPASTRTGREGRLNVSAKTPKWYSMHSSSWKPAVRDSIKSYVNKTLIRDEAEEKDRPVSARRAPPSRRFTAPMGPLSAHPPSIMGDDEDFDEELEMDEFHAQLVATSTASSSRANIFEQPRSSPLAPKEKKRGMLKRLHRATTSPEYFAHANLPPPTPTLPKANQQPKRQTLAALQTSFDDAKKRMTETPDDRRRELLKSKIKFVGAVNPHLCAQQPDPWSP</sequence>
<dbReference type="AlphaFoldDB" id="A0AAD6GDA3"/>
<gene>
    <name evidence="2" type="ORF">N7494_008067</name>
</gene>
<feature type="region of interest" description="Disordered" evidence="1">
    <location>
        <begin position="251"/>
        <end position="281"/>
    </location>
</feature>
<comment type="caution">
    <text evidence="2">The sequence shown here is derived from an EMBL/GenBank/DDBJ whole genome shotgun (WGS) entry which is preliminary data.</text>
</comment>
<accession>A0AAD6GDA3</accession>
<feature type="compositionally biased region" description="Low complexity" evidence="1">
    <location>
        <begin position="81"/>
        <end position="92"/>
    </location>
</feature>
<reference evidence="2 3" key="1">
    <citation type="journal article" date="2023" name="IMA Fungus">
        <title>Comparative genomic study of the Penicillium genus elucidates a diverse pangenome and 15 lateral gene transfer events.</title>
        <authorList>
            <person name="Petersen C."/>
            <person name="Sorensen T."/>
            <person name="Nielsen M.R."/>
            <person name="Sondergaard T.E."/>
            <person name="Sorensen J.L."/>
            <person name="Fitzpatrick D.A."/>
            <person name="Frisvad J.C."/>
            <person name="Nielsen K.L."/>
        </authorList>
    </citation>
    <scope>NUCLEOTIDE SEQUENCE [LARGE SCALE GENOMIC DNA]</scope>
    <source>
        <strain evidence="2 3">IBT 35679</strain>
    </source>
</reference>
<feature type="region of interest" description="Disordered" evidence="1">
    <location>
        <begin position="64"/>
        <end position="92"/>
    </location>
</feature>
<proteinExistence type="predicted"/>
<evidence type="ECO:0000256" key="1">
    <source>
        <dbReference type="SAM" id="MobiDB-lite"/>
    </source>
</evidence>
<dbReference type="EMBL" id="JAQIZZ010000006">
    <property type="protein sequence ID" value="KAJ5538588.1"/>
    <property type="molecule type" value="Genomic_DNA"/>
</dbReference>
<evidence type="ECO:0000313" key="2">
    <source>
        <dbReference type="EMBL" id="KAJ5538588.1"/>
    </source>
</evidence>
<name>A0AAD6GDA3_9EURO</name>
<feature type="compositionally biased region" description="Polar residues" evidence="1">
    <location>
        <begin position="189"/>
        <end position="205"/>
    </location>
</feature>
<protein>
    <submittedName>
        <fullName evidence="2">Uncharacterized protein</fullName>
    </submittedName>
</protein>
<evidence type="ECO:0000313" key="3">
    <source>
        <dbReference type="Proteomes" id="UP001220324"/>
    </source>
</evidence>